<evidence type="ECO:0000313" key="7">
    <source>
        <dbReference type="EMBL" id="THU70223.1"/>
    </source>
</evidence>
<dbReference type="GO" id="GO:0042973">
    <property type="term" value="F:glucan endo-1,3-beta-D-glucosidase activity"/>
    <property type="evidence" value="ECO:0007669"/>
    <property type="project" value="UniProtKB-ARBA"/>
</dbReference>
<evidence type="ECO:0000256" key="4">
    <source>
        <dbReference type="RuleBase" id="RU004335"/>
    </source>
</evidence>
<feature type="signal peptide" evidence="6">
    <location>
        <begin position="1"/>
        <end position="27"/>
    </location>
</feature>
<feature type="chain" id="PRO_5020975548" description="Glucan endo-1,3-beta-D-glucosidase" evidence="6">
    <location>
        <begin position="28"/>
        <end position="338"/>
    </location>
</feature>
<evidence type="ECO:0000313" key="8">
    <source>
        <dbReference type="Proteomes" id="UP000317650"/>
    </source>
</evidence>
<dbReference type="PANTHER" id="PTHR32227">
    <property type="entry name" value="GLUCAN ENDO-1,3-BETA-GLUCOSIDASE BG1-RELATED-RELATED"/>
    <property type="match status" value="1"/>
</dbReference>
<organism evidence="7 8">
    <name type="scientific">Musa balbisiana</name>
    <name type="common">Banana</name>
    <dbReference type="NCBI Taxonomy" id="52838"/>
    <lineage>
        <taxon>Eukaryota</taxon>
        <taxon>Viridiplantae</taxon>
        <taxon>Streptophyta</taxon>
        <taxon>Embryophyta</taxon>
        <taxon>Tracheophyta</taxon>
        <taxon>Spermatophyta</taxon>
        <taxon>Magnoliopsida</taxon>
        <taxon>Liliopsida</taxon>
        <taxon>Zingiberales</taxon>
        <taxon>Musaceae</taxon>
        <taxon>Musa</taxon>
    </lineage>
</organism>
<dbReference type="AlphaFoldDB" id="A0A4S8K5T3"/>
<evidence type="ECO:0000256" key="1">
    <source>
        <dbReference type="ARBA" id="ARBA00008773"/>
    </source>
</evidence>
<evidence type="ECO:0008006" key="9">
    <source>
        <dbReference type="Google" id="ProtNLM"/>
    </source>
</evidence>
<sequence length="338" mass="36508">MANHSICSVIATALLISVLALPTSVQAIGVCYGRLGDNLPQPSEVVDLYKSYNIGSMRIYDPNPEVLQALQGSNIQLLVGVPNEQLQSLASDSSAANAWVQSNVVAYWPSVSFRYIAVGNEVIPGDSAQYVLPAMQNVQNALASANLQGQIKVSTSVSTRVLGVSYPPSEGSFSSDVQTDMNPIVQFLANNGAPLLLNVYPYFSYRDNQAQISLSYALFTSPDVVVNDGSYGYKNLFDAIVDATYASLEKVGGSSVAIVVSESGWPSAGDVETTIDNARTYNQNLINHVGQGTPRRPGSAIEAYIFAMFNENQKDSELERNFGLFYPNKQPVYLINFS</sequence>
<comment type="caution">
    <text evidence="7">The sequence shown here is derived from an EMBL/GenBank/DDBJ whole genome shotgun (WGS) entry which is preliminary data.</text>
</comment>
<dbReference type="Pfam" id="PF00332">
    <property type="entry name" value="Glyco_hydro_17"/>
    <property type="match status" value="1"/>
</dbReference>
<dbReference type="STRING" id="52838.A0A4S8K5T3"/>
<dbReference type="InterPro" id="IPR044965">
    <property type="entry name" value="Glyco_hydro_17_plant"/>
</dbReference>
<dbReference type="GO" id="GO:0005975">
    <property type="term" value="P:carbohydrate metabolic process"/>
    <property type="evidence" value="ECO:0007669"/>
    <property type="project" value="InterPro"/>
</dbReference>
<name>A0A4S8K5T3_MUSBA</name>
<dbReference type="InterPro" id="IPR017853">
    <property type="entry name" value="GH"/>
</dbReference>
<reference evidence="7 8" key="1">
    <citation type="journal article" date="2019" name="Nat. Plants">
        <title>Genome sequencing of Musa balbisiana reveals subgenome evolution and function divergence in polyploid bananas.</title>
        <authorList>
            <person name="Yao X."/>
        </authorList>
    </citation>
    <scope>NUCLEOTIDE SEQUENCE [LARGE SCALE GENOMIC DNA]</scope>
    <source>
        <strain evidence="8">cv. DH-PKW</strain>
        <tissue evidence="7">Leaves</tissue>
    </source>
</reference>
<dbReference type="FunFam" id="3.20.20.80:FF:000010">
    <property type="entry name" value="glucan endo-1,3-beta-glucosidase, basic"/>
    <property type="match status" value="1"/>
</dbReference>
<protein>
    <recommendedName>
        <fullName evidence="9">Glucan endo-1,3-beta-D-glucosidase</fullName>
    </recommendedName>
</protein>
<dbReference type="EMBL" id="PYDT01000002">
    <property type="protein sequence ID" value="THU70223.1"/>
    <property type="molecule type" value="Genomic_DNA"/>
</dbReference>
<dbReference type="Proteomes" id="UP000317650">
    <property type="component" value="Chromosome 8"/>
</dbReference>
<evidence type="ECO:0000256" key="6">
    <source>
        <dbReference type="SAM" id="SignalP"/>
    </source>
</evidence>
<dbReference type="PROSITE" id="PS00587">
    <property type="entry name" value="GLYCOSYL_HYDROL_F17"/>
    <property type="match status" value="1"/>
</dbReference>
<dbReference type="InterPro" id="IPR000490">
    <property type="entry name" value="Glyco_hydro_17"/>
</dbReference>
<gene>
    <name evidence="7" type="ORF">C4D60_Mb08t22750</name>
</gene>
<keyword evidence="8" id="KW-1185">Reference proteome</keyword>
<evidence type="ECO:0000256" key="2">
    <source>
        <dbReference type="ARBA" id="ARBA00022801"/>
    </source>
</evidence>
<dbReference type="SUPFAM" id="SSF51445">
    <property type="entry name" value="(Trans)glycosidases"/>
    <property type="match status" value="1"/>
</dbReference>
<keyword evidence="6" id="KW-0732">Signal</keyword>
<accession>A0A4S8K5T3</accession>
<dbReference type="Gene3D" id="3.20.20.80">
    <property type="entry name" value="Glycosidases"/>
    <property type="match status" value="1"/>
</dbReference>
<keyword evidence="2 5" id="KW-0378">Hydrolase</keyword>
<evidence type="ECO:0000256" key="3">
    <source>
        <dbReference type="ARBA" id="ARBA00023295"/>
    </source>
</evidence>
<evidence type="ECO:0000256" key="5">
    <source>
        <dbReference type="RuleBase" id="RU004336"/>
    </source>
</evidence>
<keyword evidence="3 5" id="KW-0326">Glycosidase</keyword>
<proteinExistence type="inferred from homology"/>
<comment type="similarity">
    <text evidence="1 4">Belongs to the glycosyl hydrolase 17 family.</text>
</comment>